<gene>
    <name evidence="1" type="ORF">A3E39_04580</name>
</gene>
<dbReference type="Proteomes" id="UP000176603">
    <property type="component" value="Unassembled WGS sequence"/>
</dbReference>
<dbReference type="PROSITE" id="PS51257">
    <property type="entry name" value="PROKAR_LIPOPROTEIN"/>
    <property type="match status" value="1"/>
</dbReference>
<comment type="caution">
    <text evidence="1">The sequence shown here is derived from an EMBL/GenBank/DDBJ whole genome shotgun (WGS) entry which is preliminary data.</text>
</comment>
<accession>A0A1F7UME2</accession>
<proteinExistence type="predicted"/>
<dbReference type="EMBL" id="MGEH01000010">
    <property type="protein sequence ID" value="OGL79405.1"/>
    <property type="molecule type" value="Genomic_DNA"/>
</dbReference>
<evidence type="ECO:0000313" key="1">
    <source>
        <dbReference type="EMBL" id="OGL79405.1"/>
    </source>
</evidence>
<evidence type="ECO:0000313" key="2">
    <source>
        <dbReference type="Proteomes" id="UP000176603"/>
    </source>
</evidence>
<reference evidence="1 2" key="1">
    <citation type="journal article" date="2016" name="Nat. Commun.">
        <title>Thousands of microbial genomes shed light on interconnected biogeochemical processes in an aquifer system.</title>
        <authorList>
            <person name="Anantharaman K."/>
            <person name="Brown C.T."/>
            <person name="Hug L.A."/>
            <person name="Sharon I."/>
            <person name="Castelle C.J."/>
            <person name="Probst A.J."/>
            <person name="Thomas B.C."/>
            <person name="Singh A."/>
            <person name="Wilkins M.J."/>
            <person name="Karaoz U."/>
            <person name="Brodie E.L."/>
            <person name="Williams K.H."/>
            <person name="Hubbard S.S."/>
            <person name="Banfield J.F."/>
        </authorList>
    </citation>
    <scope>NUCLEOTIDE SEQUENCE [LARGE SCALE GENOMIC DNA]</scope>
</reference>
<dbReference type="AlphaFoldDB" id="A0A1F7UME2"/>
<organism evidence="1 2">
    <name type="scientific">Candidatus Uhrbacteria bacterium RIFCSPHIGHO2_12_FULL_60_25</name>
    <dbReference type="NCBI Taxonomy" id="1802399"/>
    <lineage>
        <taxon>Bacteria</taxon>
        <taxon>Candidatus Uhriibacteriota</taxon>
    </lineage>
</organism>
<name>A0A1F7UME2_9BACT</name>
<sequence>MRPFPILVAVLILVGAGCSLPKPPPVTAVPGQRAVTLDLDKQKQPDLPCISFRHRQGFEQWLDAYEKGGDDLAVNLALNAKLPKTPPLKLVQDLRMSLNKGDFPEYLCALDDAGDNVAWTADATGAALTECVTRTYVSVGGKGVISEIKTKGRPASCAQLCKPRVQSPETFLWQCDARTEGERVTWVEAYMDRKTGETRLGDCWKDDLGMLAGCTAP</sequence>
<protein>
    <submittedName>
        <fullName evidence="1">Uncharacterized protein</fullName>
    </submittedName>
</protein>